<dbReference type="HOGENOM" id="CLU_000445_109_2_6"/>
<dbReference type="eggNOG" id="COG2200">
    <property type="taxonomic scope" value="Bacteria"/>
</dbReference>
<reference evidence="2 3" key="1">
    <citation type="journal article" date="2011" name="J. Bacteriol.">
        <title>Complete genome sequence of the polycyclic aromatic hydrocarbon-degrading bacterium Alteromonas sp. strain SN2.</title>
        <authorList>
            <person name="Jin H.M."/>
            <person name="Jeong H."/>
            <person name="Moon E.J."/>
            <person name="Math R.K."/>
            <person name="Lee K."/>
            <person name="Kim H.J."/>
            <person name="Jeon C.O."/>
            <person name="Oh T.K."/>
            <person name="Kim J.F."/>
        </authorList>
    </citation>
    <scope>NUCLEOTIDE SEQUENCE [LARGE SCALE GENOMIC DNA]</scope>
    <source>
        <strain evidence="3">JCM 17741 / KACC 18427 / KCTC 11700BP / SN2</strain>
    </source>
</reference>
<dbReference type="InterPro" id="IPR032244">
    <property type="entry name" value="LapD_MoxY_N"/>
</dbReference>
<dbReference type="GO" id="GO:0071111">
    <property type="term" value="F:cyclic-guanylate-specific phosphodiesterase activity"/>
    <property type="evidence" value="ECO:0007669"/>
    <property type="project" value="InterPro"/>
</dbReference>
<dbReference type="Gene3D" id="3.20.20.450">
    <property type="entry name" value="EAL domain"/>
    <property type="match status" value="1"/>
</dbReference>
<dbReference type="Gene3D" id="6.20.270.20">
    <property type="entry name" value="LapD/MoxY periplasmic domain"/>
    <property type="match status" value="1"/>
</dbReference>
<dbReference type="PANTHER" id="PTHR33121">
    <property type="entry name" value="CYCLIC DI-GMP PHOSPHODIESTERASE PDEF"/>
    <property type="match status" value="1"/>
</dbReference>
<gene>
    <name evidence="2" type="ordered locus">ambt_13555</name>
</gene>
<keyword evidence="3" id="KW-1185">Reference proteome</keyword>
<protein>
    <submittedName>
        <fullName evidence="2">Diguanylate cyclase/phosphodiesterase</fullName>
    </submittedName>
</protein>
<accession>F5Z4H0</accession>
<evidence type="ECO:0000313" key="2">
    <source>
        <dbReference type="EMBL" id="AEF04229.1"/>
    </source>
</evidence>
<dbReference type="Pfam" id="PF00563">
    <property type="entry name" value="EAL"/>
    <property type="match status" value="1"/>
</dbReference>
<dbReference type="Pfam" id="PF16448">
    <property type="entry name" value="LapD_MoxY_N"/>
    <property type="match status" value="1"/>
</dbReference>
<dbReference type="KEGG" id="alt:ambt_13555"/>
<dbReference type="InterPro" id="IPR001633">
    <property type="entry name" value="EAL_dom"/>
</dbReference>
<dbReference type="SMART" id="SM00052">
    <property type="entry name" value="EAL"/>
    <property type="match status" value="1"/>
</dbReference>
<dbReference type="InterPro" id="IPR035919">
    <property type="entry name" value="EAL_sf"/>
</dbReference>
<dbReference type="EMBL" id="CP002339">
    <property type="protein sequence ID" value="AEF04229.1"/>
    <property type="molecule type" value="Genomic_DNA"/>
</dbReference>
<organism evidence="2 3">
    <name type="scientific">Alteromonas naphthalenivorans</name>
    <dbReference type="NCBI Taxonomy" id="715451"/>
    <lineage>
        <taxon>Bacteria</taxon>
        <taxon>Pseudomonadati</taxon>
        <taxon>Pseudomonadota</taxon>
        <taxon>Gammaproteobacteria</taxon>
        <taxon>Alteromonadales</taxon>
        <taxon>Alteromonadaceae</taxon>
        <taxon>Alteromonas/Salinimonas group</taxon>
        <taxon>Alteromonas</taxon>
    </lineage>
</organism>
<dbReference type="Gene3D" id="3.30.110.200">
    <property type="match status" value="1"/>
</dbReference>
<evidence type="ECO:0000259" key="1">
    <source>
        <dbReference type="PROSITE" id="PS50883"/>
    </source>
</evidence>
<dbReference type="AlphaFoldDB" id="F5Z4H0"/>
<sequence length="645" mass="72631">MSITRELWLAIIAVVLVAIMGSVSIHGATTKGYVEEQLYSKNLDNANMLALTLSGLEKDADTLDLFIMSQFDVGHYASITLQKPDGEIISSHTHTTQLDEQTPAWFASLFSPNVKPGVAQVTEGWGQYGVVYVQTDTSFAVASMWKATLRLILGLSLVGTVAGLIGAWFLRLIMRPLDQVVEQAESFGQMQFIQVNEPRTLELKRVVKAMNFLARNSQRIMDEENTRLDLLRHKTQFDVESELANRDYFISILKGQLAFRDTEGVNCIFLLRVVGGREAFLRSGPENRRMRLLQFAASVNDCLAQHHHHYTDSRVARMQKNEIAILLTETHDIVTIAEAIHGACLSELSQKGDPKLYQSVVRLRPEDDVSSALMRLDTLLDEAVERKLSEPYIENTLDSSISLVEENRWNKLLKESIANQAVETFNFPVLDANRELVHYQSWAGIEIDNDLRKSGYYTHWARYLGLLPELELATISHLFSYIGQTGTQAKFAFLCSEQFLLNQEIMAQLYFQIKMNERIASQLNFEVRESTAARFPDEFELFSSTLKAKGCGIGLKRVGESFSQLMNVQELGLDYVVIDSAFMADIDHNPANHAFIRGFCSLAHTFGILVYADGVKTNNTKELFVELGVDGVVSHIEVIEHLLDD</sequence>
<evidence type="ECO:0000313" key="3">
    <source>
        <dbReference type="Proteomes" id="UP000000683"/>
    </source>
</evidence>
<dbReference type="eggNOG" id="COG2199">
    <property type="taxonomic scope" value="Bacteria"/>
</dbReference>
<dbReference type="PANTHER" id="PTHR33121:SF70">
    <property type="entry name" value="SIGNALING PROTEIN YKOW"/>
    <property type="match status" value="1"/>
</dbReference>
<dbReference type="OrthoDB" id="5894408at2"/>
<dbReference type="PROSITE" id="PS50883">
    <property type="entry name" value="EAL"/>
    <property type="match status" value="1"/>
</dbReference>
<dbReference type="RefSeq" id="WP_013785159.1">
    <property type="nucleotide sequence ID" value="NC_015554.1"/>
</dbReference>
<feature type="domain" description="EAL" evidence="1">
    <location>
        <begin position="406"/>
        <end position="645"/>
    </location>
</feature>
<name>F5Z4H0_ALTNA</name>
<dbReference type="InterPro" id="IPR050706">
    <property type="entry name" value="Cyclic-di-GMP_PDE-like"/>
</dbReference>
<dbReference type="SUPFAM" id="SSF141868">
    <property type="entry name" value="EAL domain-like"/>
    <property type="match status" value="1"/>
</dbReference>
<dbReference type="InterPro" id="IPR042461">
    <property type="entry name" value="LapD_MoxY_peri_C"/>
</dbReference>
<proteinExistence type="predicted"/>
<dbReference type="Proteomes" id="UP000000683">
    <property type="component" value="Chromosome"/>
</dbReference>